<evidence type="ECO:0000259" key="1">
    <source>
        <dbReference type="PROSITE" id="PS50943"/>
    </source>
</evidence>
<organism evidence="2 3">
    <name type="scientific">Pseudomonas syringae</name>
    <dbReference type="NCBI Taxonomy" id="317"/>
    <lineage>
        <taxon>Bacteria</taxon>
        <taxon>Pseudomonadati</taxon>
        <taxon>Pseudomonadota</taxon>
        <taxon>Gammaproteobacteria</taxon>
        <taxon>Pseudomonadales</taxon>
        <taxon>Pseudomonadaceae</taxon>
        <taxon>Pseudomonas</taxon>
    </lineage>
</organism>
<accession>A0AB38BVQ9</accession>
<dbReference type="EMBL" id="FOVV01000009">
    <property type="protein sequence ID" value="SFO21362.1"/>
    <property type="molecule type" value="Genomic_DNA"/>
</dbReference>
<dbReference type="InterPro" id="IPR010982">
    <property type="entry name" value="Lambda_DNA-bd_dom_sf"/>
</dbReference>
<name>A0AB38BVQ9_PSESX</name>
<gene>
    <name evidence="2" type="ORF">SAMN05444065_109250</name>
</gene>
<dbReference type="SUPFAM" id="SSF47413">
    <property type="entry name" value="lambda repressor-like DNA-binding domains"/>
    <property type="match status" value="1"/>
</dbReference>
<dbReference type="GO" id="GO:0003677">
    <property type="term" value="F:DNA binding"/>
    <property type="evidence" value="ECO:0007669"/>
    <property type="project" value="InterPro"/>
</dbReference>
<evidence type="ECO:0000313" key="2">
    <source>
        <dbReference type="EMBL" id="SFO21362.1"/>
    </source>
</evidence>
<feature type="domain" description="HTH cro/C1-type" evidence="1">
    <location>
        <begin position="21"/>
        <end position="75"/>
    </location>
</feature>
<proteinExistence type="predicted"/>
<dbReference type="Proteomes" id="UP000183083">
    <property type="component" value="Unassembled WGS sequence"/>
</dbReference>
<dbReference type="PROSITE" id="PS50943">
    <property type="entry name" value="HTH_CROC1"/>
    <property type="match status" value="1"/>
</dbReference>
<evidence type="ECO:0000313" key="3">
    <source>
        <dbReference type="Proteomes" id="UP000183083"/>
    </source>
</evidence>
<dbReference type="AlphaFoldDB" id="A0AB38BVQ9"/>
<dbReference type="CDD" id="cd00093">
    <property type="entry name" value="HTH_XRE"/>
    <property type="match status" value="1"/>
</dbReference>
<protein>
    <recommendedName>
        <fullName evidence="1">HTH cro/C1-type domain-containing protein</fullName>
    </recommendedName>
</protein>
<reference evidence="2 3" key="1">
    <citation type="submission" date="2016-10" db="EMBL/GenBank/DDBJ databases">
        <authorList>
            <person name="Varghese N."/>
            <person name="Submissions S."/>
        </authorList>
    </citation>
    <scope>NUCLEOTIDE SEQUENCE [LARGE SCALE GENOMIC DNA]</scope>
    <source>
        <strain evidence="2 3">BS0292</strain>
    </source>
</reference>
<dbReference type="InterPro" id="IPR001387">
    <property type="entry name" value="Cro/C1-type_HTH"/>
</dbReference>
<sequence>MSSFDTVETRVLSKGELGEVIRYLREVRQWSQETLAELARTTPRPIQRVEAGAGTSLNTLRSLSTAFEFQDIDALTKPMAIPTEEQLRDAREHFAKKYVLTKALKIKSGRNLARLAAESIGDYIEPAFEPSRDQAVALAELTDYLRDYRECAEFYSSTALLEVFEELQTLLDRLKEQRVTLRYATCPVIRKGTSDQQIEALPIGDVLYLIGFREGDAPEELALPRKMALP</sequence>
<dbReference type="Gene3D" id="1.10.260.40">
    <property type="entry name" value="lambda repressor-like DNA-binding domains"/>
    <property type="match status" value="1"/>
</dbReference>
<comment type="caution">
    <text evidence="2">The sequence shown here is derived from an EMBL/GenBank/DDBJ whole genome shotgun (WGS) entry which is preliminary data.</text>
</comment>
<dbReference type="RefSeq" id="WP_074908460.1">
    <property type="nucleotide sequence ID" value="NZ_FOVV01000009.1"/>
</dbReference>